<dbReference type="SUPFAM" id="SSF52096">
    <property type="entry name" value="ClpP/crotonase"/>
    <property type="match status" value="1"/>
</dbReference>
<name>A0A154WFJ6_9PROT</name>
<keyword evidence="9 13" id="KW-0067">ATP-binding</keyword>
<evidence type="ECO:0000256" key="5">
    <source>
        <dbReference type="ARBA" id="ARBA00022741"/>
    </source>
</evidence>
<comment type="catalytic activity">
    <reaction evidence="13">
        <text>N(6)-carboxybiotinyl-L-lysyl-[protein] + acetyl-CoA = N(6)-biotinyl-L-lysyl-[protein] + malonyl-CoA</text>
        <dbReference type="Rhea" id="RHEA:54728"/>
        <dbReference type="Rhea" id="RHEA-COMP:10505"/>
        <dbReference type="Rhea" id="RHEA-COMP:10506"/>
        <dbReference type="ChEBI" id="CHEBI:57288"/>
        <dbReference type="ChEBI" id="CHEBI:57384"/>
        <dbReference type="ChEBI" id="CHEBI:83144"/>
        <dbReference type="ChEBI" id="CHEBI:83145"/>
        <dbReference type="EC" id="2.1.3.15"/>
    </reaction>
</comment>
<dbReference type="PROSITE" id="PS00028">
    <property type="entry name" value="ZINC_FINGER_C2H2_1"/>
    <property type="match status" value="1"/>
</dbReference>
<dbReference type="RefSeq" id="WP_067552870.1">
    <property type="nucleotide sequence ID" value="NZ_LPXN01000043.1"/>
</dbReference>
<dbReference type="InterPro" id="IPR011762">
    <property type="entry name" value="COA_CT_N"/>
</dbReference>
<gene>
    <name evidence="13" type="primary">accD</name>
    <name evidence="15" type="ORF">AUP43_17050</name>
</gene>
<comment type="caution">
    <text evidence="15">The sequence shown here is derived from an EMBL/GenBank/DDBJ whole genome shotgun (WGS) entry which is preliminary data.</text>
</comment>
<keyword evidence="13" id="KW-0963">Cytoplasm</keyword>
<reference evidence="15 16" key="1">
    <citation type="submission" date="2015-12" db="EMBL/GenBank/DDBJ databases">
        <title>Genome sequence of Oceanibaculum pacificum MCCC 1A02656.</title>
        <authorList>
            <person name="Lu L."/>
            <person name="Lai Q."/>
            <person name="Shao Z."/>
            <person name="Qian P."/>
        </authorList>
    </citation>
    <scope>NUCLEOTIDE SEQUENCE [LARGE SCALE GENOMIC DNA]</scope>
    <source>
        <strain evidence="15 16">MCCC 1A02656</strain>
    </source>
</reference>
<dbReference type="InterPro" id="IPR041010">
    <property type="entry name" value="Znf-ACC"/>
</dbReference>
<dbReference type="EC" id="2.1.3.15" evidence="13"/>
<dbReference type="Proteomes" id="UP000076400">
    <property type="component" value="Unassembled WGS sequence"/>
</dbReference>
<comment type="subcellular location">
    <subcellularLocation>
        <location evidence="1 13">Cytoplasm</location>
    </subcellularLocation>
</comment>
<dbReference type="STRING" id="580166.AUP43_17050"/>
<keyword evidence="6 13" id="KW-0863">Zinc-finger</keyword>
<dbReference type="GO" id="GO:0016743">
    <property type="term" value="F:carboxyl- or carbamoyltransferase activity"/>
    <property type="evidence" value="ECO:0007669"/>
    <property type="project" value="UniProtKB-UniRule"/>
</dbReference>
<feature type="zinc finger region" description="C4-type" evidence="13">
    <location>
        <begin position="29"/>
        <end position="51"/>
    </location>
</feature>
<dbReference type="GO" id="GO:0005524">
    <property type="term" value="F:ATP binding"/>
    <property type="evidence" value="ECO:0007669"/>
    <property type="project" value="UniProtKB-KW"/>
</dbReference>
<organism evidence="15 16">
    <name type="scientific">Oceanibaculum pacificum</name>
    <dbReference type="NCBI Taxonomy" id="580166"/>
    <lineage>
        <taxon>Bacteria</taxon>
        <taxon>Pseudomonadati</taxon>
        <taxon>Pseudomonadota</taxon>
        <taxon>Alphaproteobacteria</taxon>
        <taxon>Rhodospirillales</taxon>
        <taxon>Oceanibaculaceae</taxon>
        <taxon>Oceanibaculum</taxon>
    </lineage>
</organism>
<comment type="pathway">
    <text evidence="13">Lipid metabolism; malonyl-CoA biosynthesis; malonyl-CoA from acetyl-CoA: step 1/1.</text>
</comment>
<evidence type="ECO:0000256" key="4">
    <source>
        <dbReference type="ARBA" id="ARBA00022723"/>
    </source>
</evidence>
<evidence type="ECO:0000313" key="15">
    <source>
        <dbReference type="EMBL" id="KZD12235.1"/>
    </source>
</evidence>
<keyword evidence="4 13" id="KW-0479">Metal-binding</keyword>
<evidence type="ECO:0000313" key="16">
    <source>
        <dbReference type="Proteomes" id="UP000076400"/>
    </source>
</evidence>
<proteinExistence type="inferred from homology"/>
<dbReference type="PRINTS" id="PR01070">
    <property type="entry name" value="ACCCTRFRASEB"/>
</dbReference>
<keyword evidence="8 13" id="KW-0862">Zinc</keyword>
<feature type="binding site" evidence="13">
    <location>
        <position position="51"/>
    </location>
    <ligand>
        <name>Zn(2+)</name>
        <dbReference type="ChEBI" id="CHEBI:29105"/>
    </ligand>
</feature>
<comment type="similarity">
    <text evidence="13">Belongs to the AccD/PCCB family.</text>
</comment>
<keyword evidence="11 13" id="KW-0275">Fatty acid biosynthesis</keyword>
<feature type="domain" description="CoA carboxyltransferase N-terminal" evidence="14">
    <location>
        <begin position="25"/>
        <end position="294"/>
    </location>
</feature>
<comment type="cofactor">
    <cofactor evidence="13">
        <name>Zn(2+)</name>
        <dbReference type="ChEBI" id="CHEBI:29105"/>
    </cofactor>
    <text evidence="13">Binds 1 zinc ion per subunit.</text>
</comment>
<evidence type="ECO:0000256" key="3">
    <source>
        <dbReference type="ARBA" id="ARBA00022679"/>
    </source>
</evidence>
<dbReference type="InterPro" id="IPR000438">
    <property type="entry name" value="Acetyl_CoA_COase_Trfase_b_su"/>
</dbReference>
<dbReference type="InterPro" id="IPR034733">
    <property type="entry name" value="AcCoA_carboxyl_beta"/>
</dbReference>
<evidence type="ECO:0000256" key="8">
    <source>
        <dbReference type="ARBA" id="ARBA00022833"/>
    </source>
</evidence>
<dbReference type="GO" id="GO:0006633">
    <property type="term" value="P:fatty acid biosynthetic process"/>
    <property type="evidence" value="ECO:0007669"/>
    <property type="project" value="UniProtKB-KW"/>
</dbReference>
<feature type="binding site" evidence="13">
    <location>
        <position position="32"/>
    </location>
    <ligand>
        <name>Zn(2+)</name>
        <dbReference type="ChEBI" id="CHEBI:29105"/>
    </ligand>
</feature>
<dbReference type="OrthoDB" id="9772975at2"/>
<evidence type="ECO:0000256" key="1">
    <source>
        <dbReference type="ARBA" id="ARBA00004496"/>
    </source>
</evidence>
<feature type="binding site" evidence="13">
    <location>
        <position position="29"/>
    </location>
    <ligand>
        <name>Zn(2+)</name>
        <dbReference type="ChEBI" id="CHEBI:29105"/>
    </ligand>
</feature>
<evidence type="ECO:0000256" key="9">
    <source>
        <dbReference type="ARBA" id="ARBA00022840"/>
    </source>
</evidence>
<dbReference type="PANTHER" id="PTHR42995:SF5">
    <property type="entry name" value="ACETYL-COENZYME A CARBOXYLASE CARBOXYL TRANSFERASE SUBUNIT BETA, CHLOROPLASTIC"/>
    <property type="match status" value="1"/>
</dbReference>
<evidence type="ECO:0000256" key="12">
    <source>
        <dbReference type="ARBA" id="ARBA00025280"/>
    </source>
</evidence>
<keyword evidence="7 13" id="KW-0276">Fatty acid metabolism</keyword>
<keyword evidence="5 13" id="KW-0547">Nucleotide-binding</keyword>
<dbReference type="GO" id="GO:0003989">
    <property type="term" value="F:acetyl-CoA carboxylase activity"/>
    <property type="evidence" value="ECO:0007669"/>
    <property type="project" value="InterPro"/>
</dbReference>
<dbReference type="Pfam" id="PF01039">
    <property type="entry name" value="Carboxyl_trans"/>
    <property type="match status" value="1"/>
</dbReference>
<dbReference type="AlphaFoldDB" id="A0A154WFJ6"/>
<dbReference type="InterPro" id="IPR013087">
    <property type="entry name" value="Znf_C2H2_type"/>
</dbReference>
<dbReference type="HAMAP" id="MF_01395">
    <property type="entry name" value="AcetylCoA_CT_beta"/>
    <property type="match status" value="1"/>
</dbReference>
<comment type="subunit">
    <text evidence="13">Acetyl-CoA carboxylase is a heterohexamer composed of biotin carboxyl carrier protein (AccB), biotin carboxylase (AccC) and two subunits each of ACCase subunit alpha (AccA) and ACCase subunit beta (AccD).</text>
</comment>
<keyword evidence="2 13" id="KW-0444">Lipid biosynthesis</keyword>
<dbReference type="EMBL" id="LPXN01000043">
    <property type="protein sequence ID" value="KZD12235.1"/>
    <property type="molecule type" value="Genomic_DNA"/>
</dbReference>
<comment type="function">
    <text evidence="12 13">Component of the acetyl coenzyme A carboxylase (ACC) complex. Biotin carboxylase (BC) catalyzes the carboxylation of biotin on its carrier protein (BCCP) and then the CO(2) group is transferred by the transcarboxylase to acetyl-CoA to form malonyl-CoA.</text>
</comment>
<dbReference type="Pfam" id="PF17848">
    <property type="entry name" value="Zn_ribbon_ACC"/>
    <property type="match status" value="1"/>
</dbReference>
<keyword evidence="3 13" id="KW-0808">Transferase</keyword>
<evidence type="ECO:0000256" key="10">
    <source>
        <dbReference type="ARBA" id="ARBA00023098"/>
    </source>
</evidence>
<dbReference type="NCBIfam" id="TIGR00515">
    <property type="entry name" value="accD"/>
    <property type="match status" value="1"/>
</dbReference>
<accession>A0A154WFJ6</accession>
<evidence type="ECO:0000256" key="2">
    <source>
        <dbReference type="ARBA" id="ARBA00022516"/>
    </source>
</evidence>
<sequence length="302" mass="33341">MDWLTNFVRPKIRALVQKTEVPDNLWEKCSSCGQMIFHRELDENHRVCPHCGHHMRLGAVARLQMLFDNGAYQTIELPKPPADPLRFRDRKRYGDRLKESQNKTGRPDAIIVAHGTMDGHKTVIAIFDFDFMGGSMGIAVGEALVAAAELAVLQEAPLIAIPASGGARMQEGILSLMQMPRSIIAVEKVKEKGLPYIVILTDPTTGGVTASFAMLGDIHIAEPGAVIGFAGARVIAETIREQLPVGFQRAEYLQEHGMVDLVVPRKEMRDTLARILGLLRDRKPTARIVPLPRKEADAPPAY</sequence>
<dbReference type="PROSITE" id="PS50980">
    <property type="entry name" value="COA_CT_NTER"/>
    <property type="match status" value="1"/>
</dbReference>
<evidence type="ECO:0000256" key="11">
    <source>
        <dbReference type="ARBA" id="ARBA00023160"/>
    </source>
</evidence>
<dbReference type="GO" id="GO:0008270">
    <property type="term" value="F:zinc ion binding"/>
    <property type="evidence" value="ECO:0007669"/>
    <property type="project" value="UniProtKB-UniRule"/>
</dbReference>
<dbReference type="InterPro" id="IPR029045">
    <property type="entry name" value="ClpP/crotonase-like_dom_sf"/>
</dbReference>
<dbReference type="UniPathway" id="UPA00655">
    <property type="reaction ID" value="UER00711"/>
</dbReference>
<evidence type="ECO:0000256" key="13">
    <source>
        <dbReference type="HAMAP-Rule" id="MF_01395"/>
    </source>
</evidence>
<dbReference type="GO" id="GO:2001295">
    <property type="term" value="P:malonyl-CoA biosynthetic process"/>
    <property type="evidence" value="ECO:0007669"/>
    <property type="project" value="UniProtKB-UniRule"/>
</dbReference>
<dbReference type="GO" id="GO:0009329">
    <property type="term" value="C:acetate CoA-transferase complex"/>
    <property type="evidence" value="ECO:0007669"/>
    <property type="project" value="TreeGrafter"/>
</dbReference>
<dbReference type="Gene3D" id="3.90.226.10">
    <property type="entry name" value="2-enoyl-CoA Hydratase, Chain A, domain 1"/>
    <property type="match status" value="1"/>
</dbReference>
<feature type="binding site" evidence="13">
    <location>
        <position position="48"/>
    </location>
    <ligand>
        <name>Zn(2+)</name>
        <dbReference type="ChEBI" id="CHEBI:29105"/>
    </ligand>
</feature>
<keyword evidence="16" id="KW-1185">Reference proteome</keyword>
<evidence type="ECO:0000259" key="14">
    <source>
        <dbReference type="PROSITE" id="PS50980"/>
    </source>
</evidence>
<evidence type="ECO:0000256" key="7">
    <source>
        <dbReference type="ARBA" id="ARBA00022832"/>
    </source>
</evidence>
<protein>
    <recommendedName>
        <fullName evidence="13">Acetyl-coenzyme A carboxylase carboxyl transferase subunit beta</fullName>
        <shortName evidence="13">ACCase subunit beta</shortName>
        <shortName evidence="13">Acetyl-CoA carboxylase carboxyltransferase subunit beta</shortName>
        <ecNumber evidence="13">2.1.3.15</ecNumber>
    </recommendedName>
</protein>
<dbReference type="PANTHER" id="PTHR42995">
    <property type="entry name" value="ACETYL-COENZYME A CARBOXYLASE CARBOXYL TRANSFERASE SUBUNIT BETA, CHLOROPLASTIC"/>
    <property type="match status" value="1"/>
</dbReference>
<keyword evidence="10 13" id="KW-0443">Lipid metabolism</keyword>
<evidence type="ECO:0000256" key="6">
    <source>
        <dbReference type="ARBA" id="ARBA00022771"/>
    </source>
</evidence>